<evidence type="ECO:0000313" key="3">
    <source>
        <dbReference type="Proteomes" id="UP000664628"/>
    </source>
</evidence>
<comment type="caution">
    <text evidence="2">The sequence shown here is derived from an EMBL/GenBank/DDBJ whole genome shotgun (WGS) entry which is preliminary data.</text>
</comment>
<accession>A0ABS3JTC7</accession>
<feature type="transmembrane region" description="Helical" evidence="1">
    <location>
        <begin position="6"/>
        <end position="29"/>
    </location>
</feature>
<evidence type="ECO:0000256" key="1">
    <source>
        <dbReference type="SAM" id="Phobius"/>
    </source>
</evidence>
<dbReference type="EMBL" id="JAFMYW010000028">
    <property type="protein sequence ID" value="MBO0953268.1"/>
    <property type="molecule type" value="Genomic_DNA"/>
</dbReference>
<feature type="transmembrane region" description="Helical" evidence="1">
    <location>
        <begin position="132"/>
        <end position="151"/>
    </location>
</feature>
<sequence length="153" mass="17553">MINIALYISIALAATIIIAALAVVADILLDKIKDIGFYKKVFQTLLLYPLLDSIVSIESSKGYNNDAISSNKNSNKSTRTDIIYKHNSVYKHLSKYNYRKNIKYKIAYQKHQTYQDRHRDIKKINDVSRYPFVALVTHLFASLVHVLQAFIGK</sequence>
<dbReference type="RefSeq" id="WP_207333220.1">
    <property type="nucleotide sequence ID" value="NZ_JAFMYW010000028.1"/>
</dbReference>
<protein>
    <submittedName>
        <fullName evidence="2">Uncharacterized protein</fullName>
    </submittedName>
</protein>
<organism evidence="2 3">
    <name type="scientific">Fibrella forsythiae</name>
    <dbReference type="NCBI Taxonomy" id="2817061"/>
    <lineage>
        <taxon>Bacteria</taxon>
        <taxon>Pseudomonadati</taxon>
        <taxon>Bacteroidota</taxon>
        <taxon>Cytophagia</taxon>
        <taxon>Cytophagales</taxon>
        <taxon>Spirosomataceae</taxon>
        <taxon>Fibrella</taxon>
    </lineage>
</organism>
<evidence type="ECO:0000313" key="2">
    <source>
        <dbReference type="EMBL" id="MBO0953268.1"/>
    </source>
</evidence>
<proteinExistence type="predicted"/>
<keyword evidence="3" id="KW-1185">Reference proteome</keyword>
<gene>
    <name evidence="2" type="ORF">J2I46_32150</name>
</gene>
<keyword evidence="1" id="KW-0472">Membrane</keyword>
<keyword evidence="1" id="KW-0812">Transmembrane</keyword>
<keyword evidence="1" id="KW-1133">Transmembrane helix</keyword>
<name>A0ABS3JTC7_9BACT</name>
<reference evidence="2 3" key="1">
    <citation type="submission" date="2021-03" db="EMBL/GenBank/DDBJ databases">
        <title>Fibrella sp. HMF5405 genome sequencing and assembly.</title>
        <authorList>
            <person name="Kang H."/>
            <person name="Kim H."/>
            <person name="Bae S."/>
            <person name="Joh K."/>
        </authorList>
    </citation>
    <scope>NUCLEOTIDE SEQUENCE [LARGE SCALE GENOMIC DNA]</scope>
    <source>
        <strain evidence="2 3">HMF5405</strain>
    </source>
</reference>
<dbReference type="Proteomes" id="UP000664628">
    <property type="component" value="Unassembled WGS sequence"/>
</dbReference>